<dbReference type="InterPro" id="IPR019267">
    <property type="entry name" value="CRISPR-assoc_Cas6_C"/>
</dbReference>
<dbReference type="Pfam" id="PF19308">
    <property type="entry name" value="CRISPR_Cas6_N"/>
    <property type="match status" value="1"/>
</dbReference>
<reference evidence="7 8" key="1">
    <citation type="journal article" date="2009" name="Stand. Genomic Sci.">
        <title>Complete genome sequence of Desulfotomaculum acetoxidans type strain (5575).</title>
        <authorList>
            <person name="Spring S."/>
            <person name="Lapidus A."/>
            <person name="Schroder M."/>
            <person name="Gleim D."/>
            <person name="Sims D."/>
            <person name="Meincke L."/>
            <person name="Glavina Del Rio T."/>
            <person name="Tice H."/>
            <person name="Copeland A."/>
            <person name="Cheng J.F."/>
            <person name="Lucas S."/>
            <person name="Chen F."/>
            <person name="Nolan M."/>
            <person name="Bruce D."/>
            <person name="Goodwin L."/>
            <person name="Pitluck S."/>
            <person name="Ivanova N."/>
            <person name="Mavromatis K."/>
            <person name="Mikhailova N."/>
            <person name="Pati A."/>
            <person name="Chen A."/>
            <person name="Palaniappan K."/>
            <person name="Land M."/>
            <person name="Hauser L."/>
            <person name="Chang Y.J."/>
            <person name="Jeffries C.D."/>
            <person name="Chain P."/>
            <person name="Saunders E."/>
            <person name="Brettin T."/>
            <person name="Detter J.C."/>
            <person name="Goker M."/>
            <person name="Bristow J."/>
            <person name="Eisen J.A."/>
            <person name="Markowitz V."/>
            <person name="Hugenholtz P."/>
            <person name="Kyrpides N.C."/>
            <person name="Klenk H.P."/>
            <person name="Han C."/>
        </authorList>
    </citation>
    <scope>NUCLEOTIDE SEQUENCE [LARGE SCALE GENOMIC DNA]</scope>
    <source>
        <strain evidence="8">ATCC 49208 / DSM 771 / VKM B-1644</strain>
    </source>
</reference>
<gene>
    <name evidence="7" type="ordered locus">Dtox_2972</name>
</gene>
<evidence type="ECO:0000256" key="2">
    <source>
        <dbReference type="ARBA" id="ARBA00022759"/>
    </source>
</evidence>
<keyword evidence="4" id="KW-0051">Antiviral defense</keyword>
<protein>
    <submittedName>
        <fullName evidence="7">CRISPR-associated protein Cas6</fullName>
    </submittedName>
</protein>
<accession>C8W2P2</accession>
<keyword evidence="8" id="KW-1185">Reference proteome</keyword>
<dbReference type="Gene3D" id="3.30.70.1890">
    <property type="match status" value="1"/>
</dbReference>
<name>C8W2P2_DESAS</name>
<keyword evidence="2" id="KW-0255">Endonuclease</keyword>
<dbReference type="KEGG" id="dae:Dtox_2972"/>
<dbReference type="EMBL" id="CP001720">
    <property type="protein sequence ID" value="ACV63726.1"/>
    <property type="molecule type" value="Genomic_DNA"/>
</dbReference>
<keyword evidence="1" id="KW-0540">Nuclease</keyword>
<dbReference type="Pfam" id="PF10040">
    <property type="entry name" value="CRISPR_Cas6"/>
    <property type="match status" value="1"/>
</dbReference>
<dbReference type="eggNOG" id="COG5551">
    <property type="taxonomic scope" value="Bacteria"/>
</dbReference>
<keyword evidence="3" id="KW-0378">Hydrolase</keyword>
<dbReference type="HOGENOM" id="CLU_063836_1_0_9"/>
<organism evidence="7 8">
    <name type="scientific">Desulfofarcimen acetoxidans (strain ATCC 49208 / DSM 771 / KCTC 5769 / VKM B-1644 / 5575)</name>
    <name type="common">Desulfotomaculum acetoxidans</name>
    <dbReference type="NCBI Taxonomy" id="485916"/>
    <lineage>
        <taxon>Bacteria</taxon>
        <taxon>Bacillati</taxon>
        <taxon>Bacillota</taxon>
        <taxon>Clostridia</taxon>
        <taxon>Eubacteriales</taxon>
        <taxon>Peptococcaceae</taxon>
        <taxon>Desulfofarcimen</taxon>
    </lineage>
</organism>
<dbReference type="InterPro" id="IPR010156">
    <property type="entry name" value="CRISPR-assoc_prot_Cas6"/>
</dbReference>
<dbReference type="Gene3D" id="3.30.70.1900">
    <property type="match status" value="1"/>
</dbReference>
<dbReference type="Proteomes" id="UP000002217">
    <property type="component" value="Chromosome"/>
</dbReference>
<dbReference type="RefSeq" id="WP_015758418.1">
    <property type="nucleotide sequence ID" value="NC_013216.1"/>
</dbReference>
<feature type="domain" description="CRISPR-associated protein Cas6-like N-terminal" evidence="6">
    <location>
        <begin position="9"/>
        <end position="135"/>
    </location>
</feature>
<dbReference type="InterPro" id="IPR045648">
    <property type="entry name" value="CRISPR-assoc_Cas6-like_N"/>
</dbReference>
<dbReference type="CDD" id="cd21141">
    <property type="entry name" value="Cas6_III-like"/>
    <property type="match status" value="1"/>
</dbReference>
<sequence length="273" mass="30950">MLASCVVFLKVNREVLVPPSMGQVLHAFFLDRVRLLNPDLAGQLHSPTPLKPFSVSPLLGRVIYEDNRWRLFPGEAYAFRVTSIDPEFSRWLTDSWAPSLSGEIGLAGAGLEVAGWSLNTDAHSWAGSTSYEELYSNIISCPGAGDRITIEFYSPTTFRARGSNYPLPDPQKVFLNLLQKWNYYSPINLGDNFIDFIRENVFPGSYKLQTRIMHFDKYKQVGFTGTCTFRIRRQEEDIIISVLHMLAEYAFYAGVGYKTTMGMGQSRAVHIRR</sequence>
<proteinExistence type="predicted"/>
<dbReference type="GO" id="GO:0004519">
    <property type="term" value="F:endonuclease activity"/>
    <property type="evidence" value="ECO:0007669"/>
    <property type="project" value="UniProtKB-KW"/>
</dbReference>
<dbReference type="NCBIfam" id="TIGR01877">
    <property type="entry name" value="cas_cas6"/>
    <property type="match status" value="1"/>
</dbReference>
<evidence type="ECO:0000259" key="6">
    <source>
        <dbReference type="Pfam" id="PF19308"/>
    </source>
</evidence>
<dbReference type="InterPro" id="IPR045747">
    <property type="entry name" value="CRISPR-assoc_prot_Cas6_N_sf"/>
</dbReference>
<evidence type="ECO:0000256" key="1">
    <source>
        <dbReference type="ARBA" id="ARBA00022722"/>
    </source>
</evidence>
<dbReference type="AlphaFoldDB" id="C8W2P2"/>
<dbReference type="STRING" id="485916.Dtox_2972"/>
<evidence type="ECO:0000313" key="8">
    <source>
        <dbReference type="Proteomes" id="UP000002217"/>
    </source>
</evidence>
<feature type="domain" description="CRISPR-associated protein Cas6 C-terminal" evidence="5">
    <location>
        <begin position="150"/>
        <end position="265"/>
    </location>
</feature>
<evidence type="ECO:0000313" key="7">
    <source>
        <dbReference type="EMBL" id="ACV63726.1"/>
    </source>
</evidence>
<dbReference type="GO" id="GO:0016788">
    <property type="term" value="F:hydrolase activity, acting on ester bonds"/>
    <property type="evidence" value="ECO:0007669"/>
    <property type="project" value="InterPro"/>
</dbReference>
<evidence type="ECO:0000259" key="5">
    <source>
        <dbReference type="Pfam" id="PF10040"/>
    </source>
</evidence>
<dbReference type="GO" id="GO:0051607">
    <property type="term" value="P:defense response to virus"/>
    <property type="evidence" value="ECO:0007669"/>
    <property type="project" value="UniProtKB-KW"/>
</dbReference>
<dbReference type="OrthoDB" id="425607at2"/>
<evidence type="ECO:0000256" key="3">
    <source>
        <dbReference type="ARBA" id="ARBA00022801"/>
    </source>
</evidence>
<evidence type="ECO:0000256" key="4">
    <source>
        <dbReference type="ARBA" id="ARBA00023118"/>
    </source>
</evidence>